<dbReference type="EMBL" id="PVLR01000021">
    <property type="protein sequence ID" value="PRD68993.1"/>
    <property type="molecule type" value="Genomic_DNA"/>
</dbReference>
<feature type="signal peptide" evidence="2">
    <location>
        <begin position="1"/>
        <end position="24"/>
    </location>
</feature>
<feature type="compositionally biased region" description="Polar residues" evidence="1">
    <location>
        <begin position="74"/>
        <end position="83"/>
    </location>
</feature>
<name>A0A2S9KEX2_9BURK</name>
<keyword evidence="4" id="KW-1185">Reference proteome</keyword>
<feature type="region of interest" description="Disordered" evidence="1">
    <location>
        <begin position="74"/>
        <end position="108"/>
    </location>
</feature>
<evidence type="ECO:0000313" key="4">
    <source>
        <dbReference type="Proteomes" id="UP000238326"/>
    </source>
</evidence>
<comment type="caution">
    <text evidence="3">The sequence shown here is derived from an EMBL/GenBank/DDBJ whole genome shotgun (WGS) entry which is preliminary data.</text>
</comment>
<dbReference type="AlphaFoldDB" id="A0A2S9KEX2"/>
<gene>
    <name evidence="3" type="ORF">C6P61_08440</name>
</gene>
<protein>
    <recommendedName>
        <fullName evidence="5">DUF2782 domain-containing protein</fullName>
    </recommendedName>
</protein>
<evidence type="ECO:0000313" key="3">
    <source>
        <dbReference type="EMBL" id="PRD68993.1"/>
    </source>
</evidence>
<feature type="compositionally biased region" description="Polar residues" evidence="1">
    <location>
        <begin position="91"/>
        <end position="100"/>
    </location>
</feature>
<evidence type="ECO:0000256" key="1">
    <source>
        <dbReference type="SAM" id="MobiDB-lite"/>
    </source>
</evidence>
<reference evidence="3 4" key="1">
    <citation type="submission" date="2018-03" db="EMBL/GenBank/DDBJ databases">
        <title>Comparative genomics illustrates the genes involved in a hyperalkaliphilic mechanisms of Serpentinomonas isolated from highly-alkaline calcium-rich serpentinized springs.</title>
        <authorList>
            <person name="Suzuki S."/>
            <person name="Ishii S."/>
            <person name="Walworth N."/>
            <person name="Bird L."/>
            <person name="Kuenen J.G."/>
            <person name="Nealson K.H."/>
        </authorList>
    </citation>
    <scope>NUCLEOTIDE SEQUENCE [LARGE SCALE GENOMIC DNA]</scope>
    <source>
        <strain evidence="3 4">83</strain>
    </source>
</reference>
<sequence>MHRSTARNPFLALLLFCLAGVAAAQPAAAPSQLAQDNGKAVIEQKAESITHEDAGSRIDELRVGGQTRRIEVQTKSTLPSYQVQPLDASPLDQSQPSAGKSSWRLMKF</sequence>
<dbReference type="OrthoDB" id="8688876at2"/>
<evidence type="ECO:0008006" key="5">
    <source>
        <dbReference type="Google" id="ProtNLM"/>
    </source>
</evidence>
<evidence type="ECO:0000256" key="2">
    <source>
        <dbReference type="SAM" id="SignalP"/>
    </source>
</evidence>
<organism evidence="3 4">
    <name type="scientific">Malikia spinosa</name>
    <dbReference type="NCBI Taxonomy" id="86180"/>
    <lineage>
        <taxon>Bacteria</taxon>
        <taxon>Pseudomonadati</taxon>
        <taxon>Pseudomonadota</taxon>
        <taxon>Betaproteobacteria</taxon>
        <taxon>Burkholderiales</taxon>
        <taxon>Comamonadaceae</taxon>
        <taxon>Malikia</taxon>
    </lineage>
</organism>
<keyword evidence="2" id="KW-0732">Signal</keyword>
<feature type="chain" id="PRO_5015486032" description="DUF2782 domain-containing protein" evidence="2">
    <location>
        <begin position="25"/>
        <end position="108"/>
    </location>
</feature>
<dbReference type="Proteomes" id="UP000238326">
    <property type="component" value="Unassembled WGS sequence"/>
</dbReference>
<dbReference type="RefSeq" id="WP_105729494.1">
    <property type="nucleotide sequence ID" value="NZ_DAIPCI010000017.1"/>
</dbReference>
<proteinExistence type="predicted"/>
<accession>A0A2S9KEX2</accession>